<organism evidence="7 8">
    <name type="scientific">Parthenolecanium corni</name>
    <dbReference type="NCBI Taxonomy" id="536013"/>
    <lineage>
        <taxon>Eukaryota</taxon>
        <taxon>Metazoa</taxon>
        <taxon>Ecdysozoa</taxon>
        <taxon>Arthropoda</taxon>
        <taxon>Hexapoda</taxon>
        <taxon>Insecta</taxon>
        <taxon>Pterygota</taxon>
        <taxon>Neoptera</taxon>
        <taxon>Paraneoptera</taxon>
        <taxon>Hemiptera</taxon>
        <taxon>Sternorrhyncha</taxon>
        <taxon>Coccoidea</taxon>
        <taxon>Coccidae</taxon>
        <taxon>Parthenolecanium</taxon>
    </lineage>
</organism>
<keyword evidence="2" id="KW-0689">Ribosomal protein</keyword>
<dbReference type="GO" id="GO:0003735">
    <property type="term" value="F:structural constituent of ribosome"/>
    <property type="evidence" value="ECO:0007669"/>
    <property type="project" value="InterPro"/>
</dbReference>
<protein>
    <recommendedName>
        <fullName evidence="4">Large ribosomal subunit protein bL17m</fullName>
    </recommendedName>
    <alternativeName>
        <fullName evidence="5">39S ribosomal protein L17, mitochondrial</fullName>
    </alternativeName>
</protein>
<dbReference type="GO" id="GO:0005762">
    <property type="term" value="C:mitochondrial large ribosomal subunit"/>
    <property type="evidence" value="ECO:0007669"/>
    <property type="project" value="TreeGrafter"/>
</dbReference>
<dbReference type="InterPro" id="IPR036373">
    <property type="entry name" value="Ribosomal_bL17_sf"/>
</dbReference>
<keyword evidence="3" id="KW-0687">Ribonucleoprotein</keyword>
<proteinExistence type="inferred from homology"/>
<evidence type="ECO:0000256" key="5">
    <source>
        <dbReference type="ARBA" id="ARBA00035413"/>
    </source>
</evidence>
<evidence type="ECO:0000256" key="3">
    <source>
        <dbReference type="ARBA" id="ARBA00023274"/>
    </source>
</evidence>
<dbReference type="InterPro" id="IPR000456">
    <property type="entry name" value="Ribosomal_bL17"/>
</dbReference>
<evidence type="ECO:0000313" key="8">
    <source>
        <dbReference type="Proteomes" id="UP001367676"/>
    </source>
</evidence>
<dbReference type="PANTHER" id="PTHR14413:SF16">
    <property type="entry name" value="LARGE RIBOSOMAL SUBUNIT PROTEIN BL17M"/>
    <property type="match status" value="1"/>
</dbReference>
<dbReference type="FunFam" id="3.90.1030.10:FF:000009">
    <property type="entry name" value="39S ribosomal protein L17, mitochondrial"/>
    <property type="match status" value="1"/>
</dbReference>
<dbReference type="Proteomes" id="UP001367676">
    <property type="component" value="Unassembled WGS sequence"/>
</dbReference>
<dbReference type="Pfam" id="PF01196">
    <property type="entry name" value="Ribosomal_L17"/>
    <property type="match status" value="1"/>
</dbReference>
<name>A0AAN9Y6N5_9HEMI</name>
<evidence type="ECO:0000313" key="7">
    <source>
        <dbReference type="EMBL" id="KAK7601086.1"/>
    </source>
</evidence>
<dbReference type="Gene3D" id="3.90.1030.10">
    <property type="entry name" value="Ribosomal protein L17"/>
    <property type="match status" value="1"/>
</dbReference>
<evidence type="ECO:0000256" key="2">
    <source>
        <dbReference type="ARBA" id="ARBA00022980"/>
    </source>
</evidence>
<dbReference type="AlphaFoldDB" id="A0AAN9Y6N5"/>
<comment type="caution">
    <text evidence="7">The sequence shown here is derived from an EMBL/GenBank/DDBJ whole genome shotgun (WGS) entry which is preliminary data.</text>
</comment>
<dbReference type="GO" id="GO:0006412">
    <property type="term" value="P:translation"/>
    <property type="evidence" value="ECO:0007669"/>
    <property type="project" value="InterPro"/>
</dbReference>
<gene>
    <name evidence="7" type="ORF">V9T40_008527</name>
</gene>
<feature type="region of interest" description="Disordered" evidence="6">
    <location>
        <begin position="183"/>
        <end position="203"/>
    </location>
</feature>
<keyword evidence="8" id="KW-1185">Reference proteome</keyword>
<dbReference type="SUPFAM" id="SSF64263">
    <property type="entry name" value="Prokaryotic ribosomal protein L17"/>
    <property type="match status" value="1"/>
</dbReference>
<accession>A0AAN9Y6N5</accession>
<sequence length="244" mass="27970">MNHFTNQQPNINLLVSKLRIKVRPKLRQMRYIDGPEMRLKKLRETVTALIKFERIELVYPRADEARGYAERLISEAIRHGDTHKPTMDTVSFWLNEKSLVHKLFKVLVPRYENHQSAYTSLFKAPLMYPRTHRACSVLELKGNPFPPLVFDGSRNKNFIHNVLLDEARKEFKKIQQAEIVAKVSSSEKQNTDSPTNVKKTSNEALSKAAVDVSEGEQLLKSSTVNDEDLDSTLKIQSKTDPVIA</sequence>
<dbReference type="EMBL" id="JBBCAQ010000010">
    <property type="protein sequence ID" value="KAK7601086.1"/>
    <property type="molecule type" value="Genomic_DNA"/>
</dbReference>
<evidence type="ECO:0000256" key="6">
    <source>
        <dbReference type="SAM" id="MobiDB-lite"/>
    </source>
</evidence>
<reference evidence="7 8" key="1">
    <citation type="submission" date="2024-03" db="EMBL/GenBank/DDBJ databases">
        <title>Adaptation during the transition from Ophiocordyceps entomopathogen to insect associate is accompanied by gene loss and intensified selection.</title>
        <authorList>
            <person name="Ward C.M."/>
            <person name="Onetto C.A."/>
            <person name="Borneman A.R."/>
        </authorList>
    </citation>
    <scope>NUCLEOTIDE SEQUENCE [LARGE SCALE GENOMIC DNA]</scope>
    <source>
        <strain evidence="7">AWRI1</strain>
        <tissue evidence="7">Single Adult Female</tissue>
    </source>
</reference>
<evidence type="ECO:0000256" key="4">
    <source>
        <dbReference type="ARBA" id="ARBA00035290"/>
    </source>
</evidence>
<evidence type="ECO:0000256" key="1">
    <source>
        <dbReference type="ARBA" id="ARBA00008777"/>
    </source>
</evidence>
<dbReference type="PANTHER" id="PTHR14413">
    <property type="entry name" value="RIBOSOMAL PROTEIN L17"/>
    <property type="match status" value="1"/>
</dbReference>
<comment type="similarity">
    <text evidence="1">Belongs to the bacterial ribosomal protein bL17 family.</text>
</comment>